<dbReference type="AlphaFoldDB" id="A0A7W7KCY6"/>
<evidence type="ECO:0000313" key="2">
    <source>
        <dbReference type="Proteomes" id="UP000555448"/>
    </source>
</evidence>
<sequence length="160" mass="18435">MFLEKIPLESPQGAQIEAHRLIICKIILMEMDRKNIRAISLRHTPGIKHKTVRKRLQSGHVPGEEQALLIHHLRLDPDRIAFIVSCLGEAEFYFTDHCTVMYDLTTQLIAVMRETLPALGGDFMPIKDQYGIIARKIRGLVVEQHRRNLERFVLDQNASE</sequence>
<name>A0A7W7KCY6_9SPHN</name>
<evidence type="ECO:0000313" key="1">
    <source>
        <dbReference type="EMBL" id="MBB4860522.1"/>
    </source>
</evidence>
<dbReference type="RefSeq" id="WP_184249452.1">
    <property type="nucleotide sequence ID" value="NZ_JACHLR010000024.1"/>
</dbReference>
<dbReference type="EMBL" id="JACHLR010000024">
    <property type="protein sequence ID" value="MBB4860522.1"/>
    <property type="molecule type" value="Genomic_DNA"/>
</dbReference>
<comment type="caution">
    <text evidence="1">The sequence shown here is derived from an EMBL/GenBank/DDBJ whole genome shotgun (WGS) entry which is preliminary data.</text>
</comment>
<organism evidence="1 2">
    <name type="scientific">Novosphingobium chloroacetimidivorans</name>
    <dbReference type="NCBI Taxonomy" id="1428314"/>
    <lineage>
        <taxon>Bacteria</taxon>
        <taxon>Pseudomonadati</taxon>
        <taxon>Pseudomonadota</taxon>
        <taxon>Alphaproteobacteria</taxon>
        <taxon>Sphingomonadales</taxon>
        <taxon>Sphingomonadaceae</taxon>
        <taxon>Novosphingobium</taxon>
    </lineage>
</organism>
<proteinExistence type="predicted"/>
<accession>A0A7W7KCY6</accession>
<dbReference type="Proteomes" id="UP000555448">
    <property type="component" value="Unassembled WGS sequence"/>
</dbReference>
<reference evidence="1 2" key="1">
    <citation type="submission" date="2020-08" db="EMBL/GenBank/DDBJ databases">
        <title>Functional genomics of gut bacteria from endangered species of beetles.</title>
        <authorList>
            <person name="Carlos-Shanley C."/>
        </authorList>
    </citation>
    <scope>NUCLEOTIDE SEQUENCE [LARGE SCALE GENOMIC DNA]</scope>
    <source>
        <strain evidence="1 2">S00245</strain>
    </source>
</reference>
<gene>
    <name evidence="1" type="ORF">HNO88_003866</name>
</gene>
<keyword evidence="2" id="KW-1185">Reference proteome</keyword>
<protein>
    <submittedName>
        <fullName evidence="1">Uncharacterized protein</fullName>
    </submittedName>
</protein>